<dbReference type="EMBL" id="QKZS01000006">
    <property type="protein sequence ID" value="PZX53530.1"/>
    <property type="molecule type" value="Genomic_DNA"/>
</dbReference>
<organism evidence="2 3">
    <name type="scientific">Cereibacter changlensis</name>
    <dbReference type="NCBI Taxonomy" id="402884"/>
    <lineage>
        <taxon>Bacteria</taxon>
        <taxon>Pseudomonadati</taxon>
        <taxon>Pseudomonadota</taxon>
        <taxon>Alphaproteobacteria</taxon>
        <taxon>Rhodobacterales</taxon>
        <taxon>Paracoccaceae</taxon>
        <taxon>Cereibacter</taxon>
    </lineage>
</organism>
<protein>
    <submittedName>
        <fullName evidence="2">Uncharacterized protein</fullName>
    </submittedName>
</protein>
<evidence type="ECO:0000256" key="1">
    <source>
        <dbReference type="SAM" id="Phobius"/>
    </source>
</evidence>
<keyword evidence="1" id="KW-0812">Transmembrane</keyword>
<sequence length="64" mass="7026">MRNAAVTNLKPSAEAATPRLGTQTWQNGFERRKRVQQGVALAVFGLAYAALMVLIFAPHLFRAV</sequence>
<reference evidence="2 3" key="1">
    <citation type="submission" date="2018-06" db="EMBL/GenBank/DDBJ databases">
        <title>Genomic Encyclopedia of Archaeal and Bacterial Type Strains, Phase II (KMG-II): from individual species to whole genera.</title>
        <authorList>
            <person name="Goeker M."/>
        </authorList>
    </citation>
    <scope>NUCLEOTIDE SEQUENCE [LARGE SCALE GENOMIC DNA]</scope>
    <source>
        <strain evidence="2 3">DSM 18774</strain>
    </source>
</reference>
<dbReference type="Proteomes" id="UP000249538">
    <property type="component" value="Unassembled WGS sequence"/>
</dbReference>
<comment type="caution">
    <text evidence="2">The sequence shown here is derived from an EMBL/GenBank/DDBJ whole genome shotgun (WGS) entry which is preliminary data.</text>
</comment>
<accession>A0A2W7R5F4</accession>
<keyword evidence="1" id="KW-1133">Transmembrane helix</keyword>
<evidence type="ECO:0000313" key="3">
    <source>
        <dbReference type="Proteomes" id="UP000249538"/>
    </source>
</evidence>
<feature type="transmembrane region" description="Helical" evidence="1">
    <location>
        <begin position="39"/>
        <end position="61"/>
    </location>
</feature>
<evidence type="ECO:0000313" key="2">
    <source>
        <dbReference type="EMBL" id="PZX53530.1"/>
    </source>
</evidence>
<proteinExistence type="predicted"/>
<name>A0A2W7R5F4_9RHOB</name>
<dbReference type="AlphaFoldDB" id="A0A2W7R5F4"/>
<keyword evidence="1" id="KW-0472">Membrane</keyword>
<gene>
    <name evidence="2" type="ORF">LX76_02166</name>
</gene>